<comment type="subunit">
    <text evidence="2">Homodimer.</text>
</comment>
<evidence type="ECO:0000256" key="6">
    <source>
        <dbReference type="ARBA" id="ARBA00022777"/>
    </source>
</evidence>
<evidence type="ECO:0000259" key="8">
    <source>
        <dbReference type="Pfam" id="PF01636"/>
    </source>
</evidence>
<evidence type="ECO:0000256" key="3">
    <source>
        <dbReference type="ARBA" id="ARBA00012128"/>
    </source>
</evidence>
<evidence type="ECO:0000256" key="7">
    <source>
        <dbReference type="ARBA" id="ARBA00022840"/>
    </source>
</evidence>
<comment type="similarity">
    <text evidence="1">Belongs to the methylthioribose kinase family.</text>
</comment>
<dbReference type="EMBL" id="CP157940">
    <property type="protein sequence ID" value="XBS54129.1"/>
    <property type="molecule type" value="Genomic_DNA"/>
</dbReference>
<evidence type="ECO:0000313" key="9">
    <source>
        <dbReference type="EMBL" id="XBS54129.1"/>
    </source>
</evidence>
<dbReference type="InterPro" id="IPR009212">
    <property type="entry name" value="Methylthioribose_kinase"/>
</dbReference>
<dbReference type="PANTHER" id="PTHR34273:SF2">
    <property type="entry name" value="METHYLTHIORIBOSE KINASE"/>
    <property type="match status" value="1"/>
</dbReference>
<keyword evidence="7" id="KW-0067">ATP-binding</keyword>
<dbReference type="RefSeq" id="WP_349946569.1">
    <property type="nucleotide sequence ID" value="NZ_CP157940.1"/>
</dbReference>
<proteinExistence type="inferred from homology"/>
<evidence type="ECO:0000256" key="5">
    <source>
        <dbReference type="ARBA" id="ARBA00022741"/>
    </source>
</evidence>
<reference evidence="9" key="1">
    <citation type="submission" date="2024-06" db="EMBL/GenBank/DDBJ databases">
        <title>Lacrimispora cavernae sp. nov., a novel anaerobe isolated from bat guano pile inside a cave.</title>
        <authorList>
            <person name="Miller S.L."/>
            <person name="Lu N."/>
            <person name="King J."/>
            <person name="Sankaranarayanan K."/>
            <person name="Lawson P.A."/>
        </authorList>
    </citation>
    <scope>NUCLEOTIDE SEQUENCE</scope>
    <source>
        <strain evidence="9">BS-2</strain>
    </source>
</reference>
<dbReference type="AlphaFoldDB" id="A0AAU7PP25"/>
<dbReference type="PIRSF" id="PIRSF031134">
    <property type="entry name" value="MTRK"/>
    <property type="match status" value="1"/>
</dbReference>
<keyword evidence="5" id="KW-0547">Nucleotide-binding</keyword>
<evidence type="ECO:0000256" key="2">
    <source>
        <dbReference type="ARBA" id="ARBA00011738"/>
    </source>
</evidence>
<evidence type="ECO:0000256" key="1">
    <source>
        <dbReference type="ARBA" id="ARBA00010165"/>
    </source>
</evidence>
<dbReference type="EC" id="2.7.1.100" evidence="3"/>
<evidence type="ECO:0000256" key="4">
    <source>
        <dbReference type="ARBA" id="ARBA00022679"/>
    </source>
</evidence>
<dbReference type="SUPFAM" id="SSF56112">
    <property type="entry name" value="Protein kinase-like (PK-like)"/>
    <property type="match status" value="1"/>
</dbReference>
<keyword evidence="4 9" id="KW-0808">Transferase</keyword>
<accession>A0AAU7PP25</accession>
<dbReference type="Pfam" id="PF01636">
    <property type="entry name" value="APH"/>
    <property type="match status" value="1"/>
</dbReference>
<gene>
    <name evidence="9" type="primary">mtnK</name>
    <name evidence="9" type="ORF">ABFV83_20430</name>
</gene>
<protein>
    <recommendedName>
        <fullName evidence="3">S-methyl-5-thioribose kinase</fullName>
        <ecNumber evidence="3">2.7.1.100</ecNumber>
    </recommendedName>
</protein>
<dbReference type="GO" id="GO:0046522">
    <property type="term" value="F:S-methyl-5-thioribose kinase activity"/>
    <property type="evidence" value="ECO:0007669"/>
    <property type="project" value="UniProtKB-EC"/>
</dbReference>
<dbReference type="Gene3D" id="3.30.200.20">
    <property type="entry name" value="Phosphorylase Kinase, domain 1"/>
    <property type="match status" value="1"/>
</dbReference>
<organism evidence="9">
    <name type="scientific">Lacrimispora sp. BS-2</name>
    <dbReference type="NCBI Taxonomy" id="3151850"/>
    <lineage>
        <taxon>Bacteria</taxon>
        <taxon>Bacillati</taxon>
        <taxon>Bacillota</taxon>
        <taxon>Clostridia</taxon>
        <taxon>Lachnospirales</taxon>
        <taxon>Lachnospiraceae</taxon>
        <taxon>Lacrimispora</taxon>
    </lineage>
</organism>
<sequence>MNTKYTEHFLMKLEDVKEYVAEVICFFGPEAELTVSEIGDGNINYVFRVSEKATGRSLVIKQADKVLRASGRPLDLHRNKIEAEILKIQGKLAPDYVPRVYRYDEIMCALSMEDISSYKNLRKEMLLGKTFPCLAEDISSFLADTLLPTTDLVMDRGLKKEWVKLFTNVELCDISEDLVFTQPYYDLKGRNCNIVTPGNEAFVESYLYSDEELKGEVGKLRDDFMNHAQALIHGDLHSGSIFVNNEGTKVIDPEFAFYGPMGYDIGNVIGNLFFAWTNRAYLDPENREFLKWIEETVIQCYDMVRDKIEKKYDKVVSFDMYRNSGFKDHYIRKIMADTLGYAGTEIIRRVVGDSKVEEVSGVGNVEKRIEIERALILTGIVLIKQREKISQGKEIADRFHEIIEHQVIGKM</sequence>
<dbReference type="InterPro" id="IPR011009">
    <property type="entry name" value="Kinase-like_dom_sf"/>
</dbReference>
<keyword evidence="6 9" id="KW-0418">Kinase</keyword>
<dbReference type="GO" id="GO:0009086">
    <property type="term" value="P:methionine biosynthetic process"/>
    <property type="evidence" value="ECO:0007669"/>
    <property type="project" value="InterPro"/>
</dbReference>
<dbReference type="Gene3D" id="3.90.1200.10">
    <property type="match status" value="1"/>
</dbReference>
<feature type="domain" description="Aminoglycoside phosphotransferase" evidence="8">
    <location>
        <begin position="221"/>
        <end position="284"/>
    </location>
</feature>
<dbReference type="NCBIfam" id="TIGR01767">
    <property type="entry name" value="MTRK"/>
    <property type="match status" value="1"/>
</dbReference>
<dbReference type="InterPro" id="IPR002575">
    <property type="entry name" value="Aminoglycoside_PTrfase"/>
</dbReference>
<dbReference type="GO" id="GO:0005524">
    <property type="term" value="F:ATP binding"/>
    <property type="evidence" value="ECO:0007669"/>
    <property type="project" value="UniProtKB-KW"/>
</dbReference>
<name>A0AAU7PP25_9FIRM</name>
<dbReference type="PANTHER" id="PTHR34273">
    <property type="entry name" value="METHYLTHIORIBOSE KINASE"/>
    <property type="match status" value="1"/>
</dbReference>